<feature type="compositionally biased region" description="Low complexity" evidence="6">
    <location>
        <begin position="247"/>
        <end position="261"/>
    </location>
</feature>
<comment type="similarity">
    <text evidence="5">Belongs to the SAT4 family.</text>
</comment>
<evidence type="ECO:0000313" key="10">
    <source>
        <dbReference type="Proteomes" id="UP001276659"/>
    </source>
</evidence>
<feature type="transmembrane region" description="Helical" evidence="7">
    <location>
        <begin position="88"/>
        <end position="110"/>
    </location>
</feature>
<keyword evidence="10" id="KW-1185">Reference proteome</keyword>
<comment type="caution">
    <text evidence="9">The sequence shown here is derived from an EMBL/GenBank/DDBJ whole genome shotgun (WGS) entry which is preliminary data.</text>
</comment>
<organism evidence="9 10">
    <name type="scientific">Lepraria neglecta</name>
    <dbReference type="NCBI Taxonomy" id="209136"/>
    <lineage>
        <taxon>Eukaryota</taxon>
        <taxon>Fungi</taxon>
        <taxon>Dikarya</taxon>
        <taxon>Ascomycota</taxon>
        <taxon>Pezizomycotina</taxon>
        <taxon>Lecanoromycetes</taxon>
        <taxon>OSLEUM clade</taxon>
        <taxon>Lecanoromycetidae</taxon>
        <taxon>Lecanorales</taxon>
        <taxon>Lecanorineae</taxon>
        <taxon>Stereocaulaceae</taxon>
        <taxon>Lepraria</taxon>
    </lineage>
</organism>
<evidence type="ECO:0000256" key="7">
    <source>
        <dbReference type="SAM" id="Phobius"/>
    </source>
</evidence>
<evidence type="ECO:0000256" key="1">
    <source>
        <dbReference type="ARBA" id="ARBA00004141"/>
    </source>
</evidence>
<name>A0AAD9Z8R2_9LECA</name>
<keyword evidence="2 7" id="KW-0812">Transmembrane</keyword>
<protein>
    <recommendedName>
        <fullName evidence="8">Rhodopsin domain-containing protein</fullName>
    </recommendedName>
</protein>
<keyword evidence="4 7" id="KW-0472">Membrane</keyword>
<evidence type="ECO:0000256" key="6">
    <source>
        <dbReference type="SAM" id="MobiDB-lite"/>
    </source>
</evidence>
<proteinExistence type="inferred from homology"/>
<dbReference type="InterPro" id="IPR049326">
    <property type="entry name" value="Rhodopsin_dom_fungi"/>
</dbReference>
<evidence type="ECO:0000313" key="9">
    <source>
        <dbReference type="EMBL" id="KAK3171533.1"/>
    </source>
</evidence>
<dbReference type="EMBL" id="JASNWA010000008">
    <property type="protein sequence ID" value="KAK3171533.1"/>
    <property type="molecule type" value="Genomic_DNA"/>
</dbReference>
<gene>
    <name evidence="9" type="ORF">OEA41_003617</name>
</gene>
<feature type="region of interest" description="Disordered" evidence="6">
    <location>
        <begin position="247"/>
        <end position="295"/>
    </location>
</feature>
<dbReference type="Proteomes" id="UP001276659">
    <property type="component" value="Unassembled WGS sequence"/>
</dbReference>
<evidence type="ECO:0000259" key="8">
    <source>
        <dbReference type="Pfam" id="PF20684"/>
    </source>
</evidence>
<evidence type="ECO:0000256" key="4">
    <source>
        <dbReference type="ARBA" id="ARBA00023136"/>
    </source>
</evidence>
<sequence length="319" mass="35085">MSNTPAPPQGGNPGNYNAPPGVIPNYINPVSRGHLVFDSSLALVILAAIFVSYVVIDDILYLMGIMFAKLSILLLYHHIFKINRRFKLAVYTMMAFSVAYCSACALVYLFSCTPEKKTWNIALPGKCIDLTVIDKVIGGFNCLTDFLILMLPVPMIWGLSLTKRRKLALSAVFGTGLFVLITTIIREVIVVQTLESKDQTWVVAEQIITLELNVGIICGCMPSLPIILRYLLSHDLVPDSIRSLLHSSSQSNSKSTPSKNSMGRYGHSISRDDLSSNRSLKNNGGPYVDLEGKGSRNVAGKRHEYPLRVYSVSTAEAEV</sequence>
<accession>A0AAD9Z8R2</accession>
<feature type="transmembrane region" description="Helical" evidence="7">
    <location>
        <begin position="136"/>
        <end position="159"/>
    </location>
</feature>
<dbReference type="PANTHER" id="PTHR33048:SF47">
    <property type="entry name" value="INTEGRAL MEMBRANE PROTEIN-RELATED"/>
    <property type="match status" value="1"/>
</dbReference>
<feature type="transmembrane region" description="Helical" evidence="7">
    <location>
        <begin position="171"/>
        <end position="194"/>
    </location>
</feature>
<evidence type="ECO:0000256" key="5">
    <source>
        <dbReference type="ARBA" id="ARBA00038359"/>
    </source>
</evidence>
<feature type="domain" description="Rhodopsin" evidence="8">
    <location>
        <begin position="53"/>
        <end position="228"/>
    </location>
</feature>
<dbReference type="InterPro" id="IPR052337">
    <property type="entry name" value="SAT4-like"/>
</dbReference>
<dbReference type="Pfam" id="PF20684">
    <property type="entry name" value="Fung_rhodopsin"/>
    <property type="match status" value="1"/>
</dbReference>
<dbReference type="GO" id="GO:0016020">
    <property type="term" value="C:membrane"/>
    <property type="evidence" value="ECO:0007669"/>
    <property type="project" value="UniProtKB-SubCell"/>
</dbReference>
<reference evidence="9" key="1">
    <citation type="submission" date="2022-11" db="EMBL/GenBank/DDBJ databases">
        <title>Chromosomal genome sequence assembly and mating type (MAT) locus characterization of the leprose asexual lichenized fungus Lepraria neglecta (Nyl.) Erichsen.</title>
        <authorList>
            <person name="Allen J.L."/>
            <person name="Pfeffer B."/>
        </authorList>
    </citation>
    <scope>NUCLEOTIDE SEQUENCE</scope>
    <source>
        <strain evidence="9">Allen 5258</strain>
    </source>
</reference>
<dbReference type="AlphaFoldDB" id="A0AAD9Z8R2"/>
<dbReference type="PANTHER" id="PTHR33048">
    <property type="entry name" value="PTH11-LIKE INTEGRAL MEMBRANE PROTEIN (AFU_ORTHOLOGUE AFUA_5G11245)"/>
    <property type="match status" value="1"/>
</dbReference>
<feature type="transmembrane region" description="Helical" evidence="7">
    <location>
        <begin position="59"/>
        <end position="76"/>
    </location>
</feature>
<evidence type="ECO:0000256" key="2">
    <source>
        <dbReference type="ARBA" id="ARBA00022692"/>
    </source>
</evidence>
<evidence type="ECO:0000256" key="3">
    <source>
        <dbReference type="ARBA" id="ARBA00022989"/>
    </source>
</evidence>
<feature type="transmembrane region" description="Helical" evidence="7">
    <location>
        <begin position="35"/>
        <end position="53"/>
    </location>
</feature>
<keyword evidence="3 7" id="KW-1133">Transmembrane helix</keyword>
<comment type="subcellular location">
    <subcellularLocation>
        <location evidence="1">Membrane</location>
        <topology evidence="1">Multi-pass membrane protein</topology>
    </subcellularLocation>
</comment>